<feature type="domain" description="C2" evidence="15">
    <location>
        <begin position="404"/>
        <end position="532"/>
    </location>
</feature>
<keyword evidence="14" id="KW-0175">Coiled coil</keyword>
<evidence type="ECO:0000256" key="3">
    <source>
        <dbReference type="ARBA" id="ARBA00022723"/>
    </source>
</evidence>
<dbReference type="Pfam" id="PF02318">
    <property type="entry name" value="FYVE_2"/>
    <property type="match status" value="1"/>
</dbReference>
<reference evidence="17" key="2">
    <citation type="submission" date="2025-08" db="UniProtKB">
        <authorList>
            <consortium name="Ensembl"/>
        </authorList>
    </citation>
    <scope>IDENTIFICATION</scope>
</reference>
<dbReference type="GO" id="GO:0070382">
    <property type="term" value="C:exocytic vesicle"/>
    <property type="evidence" value="ECO:0007669"/>
    <property type="project" value="TreeGrafter"/>
</dbReference>
<dbReference type="PROSITE" id="PS50916">
    <property type="entry name" value="RABBD"/>
    <property type="match status" value="1"/>
</dbReference>
<evidence type="ECO:0000256" key="5">
    <source>
        <dbReference type="ARBA" id="ARBA00022771"/>
    </source>
</evidence>
<dbReference type="GO" id="GO:0030658">
    <property type="term" value="C:transport vesicle membrane"/>
    <property type="evidence" value="ECO:0007669"/>
    <property type="project" value="UniProtKB-SubCell"/>
</dbReference>
<dbReference type="AlphaFoldDB" id="A0A8D3CCC5"/>
<dbReference type="PANTHER" id="PTHR45716">
    <property type="entry name" value="BITESIZE, ISOFORM I"/>
    <property type="match status" value="1"/>
</dbReference>
<keyword evidence="7" id="KW-0472">Membrane</keyword>
<evidence type="ECO:0000256" key="11">
    <source>
        <dbReference type="ARBA" id="ARBA00072166"/>
    </source>
</evidence>
<dbReference type="InterPro" id="IPR035892">
    <property type="entry name" value="C2_domain_sf"/>
</dbReference>
<evidence type="ECO:0000313" key="18">
    <source>
        <dbReference type="Proteomes" id="UP000694558"/>
    </source>
</evidence>
<dbReference type="GO" id="GO:0042043">
    <property type="term" value="F:neurexin family protein binding"/>
    <property type="evidence" value="ECO:0007669"/>
    <property type="project" value="TreeGrafter"/>
</dbReference>
<keyword evidence="4" id="KW-0677">Repeat</keyword>
<keyword evidence="8" id="KW-0968">Cytoplasmic vesicle</keyword>
<dbReference type="Pfam" id="PF00168">
    <property type="entry name" value="C2"/>
    <property type="match status" value="2"/>
</dbReference>
<name>A0A8D3CCC5_SCOMX</name>
<evidence type="ECO:0000256" key="2">
    <source>
        <dbReference type="ARBA" id="ARBA00022553"/>
    </source>
</evidence>
<keyword evidence="5" id="KW-0863">Zinc-finger</keyword>
<dbReference type="InterPro" id="IPR044134">
    <property type="entry name" value="FYVE_Slp4"/>
</dbReference>
<dbReference type="GO" id="GO:0005886">
    <property type="term" value="C:plasma membrane"/>
    <property type="evidence" value="ECO:0007669"/>
    <property type="project" value="TreeGrafter"/>
</dbReference>
<dbReference type="InterPro" id="IPR000008">
    <property type="entry name" value="C2_dom"/>
</dbReference>
<dbReference type="PANTHER" id="PTHR45716:SF4">
    <property type="entry name" value="SYNAPTOTAGMIN-LIKE PROTEIN 4"/>
    <property type="match status" value="1"/>
</dbReference>
<comment type="subunit">
    <text evidence="10">Part of a ternary complex containing STX1A and RAB27A. Can bind both dominant negative and dominant active mutants of RAB27A. Binds STXBP1, RAB3A, RAB8A and RAB27B. Interacts with MYO5A.</text>
</comment>
<gene>
    <name evidence="17" type="primary">SYTL4</name>
</gene>
<comment type="subcellular location">
    <subcellularLocation>
        <location evidence="1">Cytoplasmic vesicle</location>
        <location evidence="1">Secretory vesicle membrane</location>
        <topology evidence="1">Peripheral membrane protein</topology>
    </subcellularLocation>
</comment>
<dbReference type="CDD" id="cd04020">
    <property type="entry name" value="C2B_SLP_1-2-3-4"/>
    <property type="match status" value="1"/>
</dbReference>
<proteinExistence type="predicted"/>
<dbReference type="FunFam" id="3.30.40.10:FF:000018">
    <property type="entry name" value="Synaptotagmin-like 5, isoform CRA_a"/>
    <property type="match status" value="1"/>
</dbReference>
<dbReference type="SMART" id="SM00239">
    <property type="entry name" value="C2"/>
    <property type="match status" value="2"/>
</dbReference>
<evidence type="ECO:0000259" key="16">
    <source>
        <dbReference type="PROSITE" id="PS50916"/>
    </source>
</evidence>
<accession>A0A8D3CCC5</accession>
<dbReference type="InterPro" id="IPR041282">
    <property type="entry name" value="FYVE_2"/>
</dbReference>
<dbReference type="Proteomes" id="UP000694558">
    <property type="component" value="Chromosome 13"/>
</dbReference>
<evidence type="ECO:0000256" key="4">
    <source>
        <dbReference type="ARBA" id="ARBA00022737"/>
    </source>
</evidence>
<evidence type="ECO:0000256" key="9">
    <source>
        <dbReference type="ARBA" id="ARBA00053613"/>
    </source>
</evidence>
<evidence type="ECO:0000256" key="13">
    <source>
        <dbReference type="ARBA" id="ARBA00082389"/>
    </source>
</evidence>
<dbReference type="GO" id="GO:0008270">
    <property type="term" value="F:zinc ion binding"/>
    <property type="evidence" value="ECO:0007669"/>
    <property type="project" value="UniProtKB-KW"/>
</dbReference>
<dbReference type="PROSITE" id="PS50004">
    <property type="entry name" value="C2"/>
    <property type="match status" value="2"/>
</dbReference>
<keyword evidence="3" id="KW-0479">Metal-binding</keyword>
<evidence type="ECO:0000313" key="17">
    <source>
        <dbReference type="Ensembl" id="ENSSMAP00000044933.1"/>
    </source>
</evidence>
<feature type="domain" description="C2" evidence="15">
    <location>
        <begin position="253"/>
        <end position="375"/>
    </location>
</feature>
<dbReference type="InterPro" id="IPR011011">
    <property type="entry name" value="Znf_FYVE_PHD"/>
</dbReference>
<dbReference type="FunFam" id="2.60.40.150:FF:000121">
    <property type="entry name" value="Synaptotagmin-like 4, isoform CRA_a"/>
    <property type="match status" value="1"/>
</dbReference>
<feature type="coiled-coil region" evidence="14">
    <location>
        <begin position="25"/>
        <end position="52"/>
    </location>
</feature>
<protein>
    <recommendedName>
        <fullName evidence="11">Synaptotagmin-like protein 4</fullName>
    </recommendedName>
    <alternativeName>
        <fullName evidence="12">Exophilin-2</fullName>
    </alternativeName>
    <alternativeName>
        <fullName evidence="13">Granuphilin</fullName>
    </alternativeName>
</protein>
<dbReference type="Gene3D" id="3.30.40.10">
    <property type="entry name" value="Zinc/RING finger domain, C3HC4 (zinc finger)"/>
    <property type="match status" value="1"/>
</dbReference>
<dbReference type="Gene3D" id="2.60.40.150">
    <property type="entry name" value="C2 domain"/>
    <property type="match status" value="2"/>
</dbReference>
<comment type="function">
    <text evidence="9">Modulates exocytosis of dense-core granules and secretion of hormones in the pancreas and the pituitary. Interacts with vesicles containing negatively charged phospholipids in a Ca(2+)-independent manner.</text>
</comment>
<dbReference type="InterPro" id="IPR010911">
    <property type="entry name" value="Rab_BD"/>
</dbReference>
<keyword evidence="2" id="KW-0597">Phosphoprotein</keyword>
<sequence>MPQAADMINLSFLSDSERDLILEVLQRDEELRQAEEQRVRKMKTELLDVKRKGAKRGSGKYSQRSCGRCLEPLSRLTVFSSQCKMCNHHVCGNCRTVFPNGSWLCCVCAKESDLKKMTGDWFYDQRVNRFSTTPGHNLVRASLKKKPPLKKRETTGEVLLRNTEMNPDPPIPVPMPRQKNQPDNKGFVFIRSSVFVSCPKFPNIISMSIFGINETGIVNNDLLILGMFVFLQSTLGSMMSIYSEAGDFDSVEVSGDVVFSMSYDEHTHSLQVFIKECRGLAYADASRKISHPYVKCYLLPDKSRQSKKKTSIKRNTINPVYKETLKYSINRSQLFTRSVLISVWHHGRLSRNAFLGEVEIPLDCRDLDSPYEDIVALMTKVDQNASAFSQYKGELVISLKYVTTKNLTTRKIKGKKVMTENGGELHVLIKEAQNLMAMKPGGTSDSFVKGYLFPIKAKTTKKKTPVVKKNLNPHYDYTFVYKDLALEELRTMCLELTVWDREAMLSNEFLGGVRLSSGKGTIRIGKEEVEMDSVGEEVSLWEKMMQYPDSWAEGTLPLRSTMQEGKGK</sequence>
<dbReference type="Ensembl" id="ENSSMAT00000077481.1">
    <property type="protein sequence ID" value="ENSSMAP00000044933.1"/>
    <property type="gene ID" value="ENSSMAG00000013257.2"/>
</dbReference>
<evidence type="ECO:0000256" key="12">
    <source>
        <dbReference type="ARBA" id="ARBA00075520"/>
    </source>
</evidence>
<evidence type="ECO:0000259" key="15">
    <source>
        <dbReference type="PROSITE" id="PS50004"/>
    </source>
</evidence>
<evidence type="ECO:0000256" key="14">
    <source>
        <dbReference type="SAM" id="Coils"/>
    </source>
</evidence>
<evidence type="ECO:0000256" key="1">
    <source>
        <dbReference type="ARBA" id="ARBA00004268"/>
    </source>
</evidence>
<evidence type="ECO:0000256" key="8">
    <source>
        <dbReference type="ARBA" id="ARBA00023329"/>
    </source>
</evidence>
<feature type="domain" description="RabBD" evidence="16">
    <location>
        <begin position="7"/>
        <end position="125"/>
    </location>
</feature>
<evidence type="ECO:0000256" key="7">
    <source>
        <dbReference type="ARBA" id="ARBA00023136"/>
    </source>
</evidence>
<dbReference type="GO" id="GO:0006886">
    <property type="term" value="P:intracellular protein transport"/>
    <property type="evidence" value="ECO:0007669"/>
    <property type="project" value="InterPro"/>
</dbReference>
<dbReference type="GeneTree" id="ENSGT00940000159060"/>
<dbReference type="InterPro" id="IPR013083">
    <property type="entry name" value="Znf_RING/FYVE/PHD"/>
</dbReference>
<keyword evidence="6" id="KW-0862">Zinc</keyword>
<evidence type="ECO:0000256" key="10">
    <source>
        <dbReference type="ARBA" id="ARBA00063761"/>
    </source>
</evidence>
<dbReference type="GO" id="GO:0006887">
    <property type="term" value="P:exocytosis"/>
    <property type="evidence" value="ECO:0007669"/>
    <property type="project" value="TreeGrafter"/>
</dbReference>
<organism evidence="17 18">
    <name type="scientific">Scophthalmus maximus</name>
    <name type="common">Turbot</name>
    <name type="synonym">Psetta maxima</name>
    <dbReference type="NCBI Taxonomy" id="52904"/>
    <lineage>
        <taxon>Eukaryota</taxon>
        <taxon>Metazoa</taxon>
        <taxon>Chordata</taxon>
        <taxon>Craniata</taxon>
        <taxon>Vertebrata</taxon>
        <taxon>Euteleostomi</taxon>
        <taxon>Actinopterygii</taxon>
        <taxon>Neopterygii</taxon>
        <taxon>Teleostei</taxon>
        <taxon>Neoteleostei</taxon>
        <taxon>Acanthomorphata</taxon>
        <taxon>Carangaria</taxon>
        <taxon>Pleuronectiformes</taxon>
        <taxon>Pleuronectoidei</taxon>
        <taxon>Scophthalmidae</taxon>
        <taxon>Scophthalmus</taxon>
    </lineage>
</organism>
<dbReference type="SUPFAM" id="SSF57903">
    <property type="entry name" value="FYVE/PHD zinc finger"/>
    <property type="match status" value="1"/>
</dbReference>
<dbReference type="CDD" id="cd15764">
    <property type="entry name" value="FYVE_Slp4"/>
    <property type="match status" value="1"/>
</dbReference>
<dbReference type="GO" id="GO:0031267">
    <property type="term" value="F:small GTPase binding"/>
    <property type="evidence" value="ECO:0007669"/>
    <property type="project" value="InterPro"/>
</dbReference>
<dbReference type="InterPro" id="IPR043567">
    <property type="entry name" value="SYTL1-5_C2B"/>
</dbReference>
<dbReference type="FunFam" id="2.60.40.150:FF:000006">
    <property type="entry name" value="Synaptotagmin-like 5, isoform CRA_a"/>
    <property type="match status" value="1"/>
</dbReference>
<dbReference type="SUPFAM" id="SSF49562">
    <property type="entry name" value="C2 domain (Calcium/lipid-binding domain, CaLB)"/>
    <property type="match status" value="2"/>
</dbReference>
<reference evidence="17" key="1">
    <citation type="submission" date="2023-05" db="EMBL/GenBank/DDBJ databases">
        <title>High-quality long-read genome of Scophthalmus maximus.</title>
        <authorList>
            <person name="Lien S."/>
            <person name="Martinez P."/>
        </authorList>
    </citation>
    <scope>NUCLEOTIDE SEQUENCE [LARGE SCALE GENOMIC DNA]</scope>
</reference>
<evidence type="ECO:0000256" key="6">
    <source>
        <dbReference type="ARBA" id="ARBA00022833"/>
    </source>
</evidence>